<proteinExistence type="inferred from homology"/>
<dbReference type="Proteomes" id="UP000663852">
    <property type="component" value="Unassembled WGS sequence"/>
</dbReference>
<sequence>MKDQGQCGSCWTFVVTEASYPYEAITDYCHFKKENVGATNTKSFQFHNEGVYYDENCSAANLVHAVLVVDYGTNGSKEYFIVKKSWGPSWDQEGYVWMSLNAGNQCSIATMTGYPLV</sequence>
<dbReference type="GO" id="GO:0006508">
    <property type="term" value="P:proteolysis"/>
    <property type="evidence" value="ECO:0007669"/>
    <property type="project" value="InterPro"/>
</dbReference>
<dbReference type="EMBL" id="CAJNOR010000641">
    <property type="protein sequence ID" value="CAF0970153.1"/>
    <property type="molecule type" value="Genomic_DNA"/>
</dbReference>
<evidence type="ECO:0000313" key="3">
    <source>
        <dbReference type="EMBL" id="CAF0970153.1"/>
    </source>
</evidence>
<dbReference type="OrthoDB" id="65740at2759"/>
<dbReference type="InterPro" id="IPR038765">
    <property type="entry name" value="Papain-like_cys_pep_sf"/>
</dbReference>
<evidence type="ECO:0000313" key="5">
    <source>
        <dbReference type="Proteomes" id="UP000663828"/>
    </source>
</evidence>
<name>A0A814EC53_ADIRI</name>
<dbReference type="PANTHER" id="PTHR12411">
    <property type="entry name" value="CYSTEINE PROTEASE FAMILY C1-RELATED"/>
    <property type="match status" value="1"/>
</dbReference>
<organism evidence="3 5">
    <name type="scientific">Adineta ricciae</name>
    <name type="common">Rotifer</name>
    <dbReference type="NCBI Taxonomy" id="249248"/>
    <lineage>
        <taxon>Eukaryota</taxon>
        <taxon>Metazoa</taxon>
        <taxon>Spiralia</taxon>
        <taxon>Gnathifera</taxon>
        <taxon>Rotifera</taxon>
        <taxon>Eurotatoria</taxon>
        <taxon>Bdelloidea</taxon>
        <taxon>Adinetida</taxon>
        <taxon>Adinetidae</taxon>
        <taxon>Adineta</taxon>
    </lineage>
</organism>
<evidence type="ECO:0000256" key="1">
    <source>
        <dbReference type="ARBA" id="ARBA00008455"/>
    </source>
</evidence>
<dbReference type="Pfam" id="PF00112">
    <property type="entry name" value="Peptidase_C1"/>
    <property type="match status" value="1"/>
</dbReference>
<comment type="caution">
    <text evidence="3">The sequence shown here is derived from an EMBL/GenBank/DDBJ whole genome shotgun (WGS) entry which is preliminary data.</text>
</comment>
<gene>
    <name evidence="4" type="ORF">EDS130_LOCUS36021</name>
    <name evidence="3" type="ORF">XAT740_LOCUS11622</name>
</gene>
<dbReference type="InterPro" id="IPR000668">
    <property type="entry name" value="Peptidase_C1A_C"/>
</dbReference>
<dbReference type="GO" id="GO:0008234">
    <property type="term" value="F:cysteine-type peptidase activity"/>
    <property type="evidence" value="ECO:0007669"/>
    <property type="project" value="InterPro"/>
</dbReference>
<dbReference type="PRINTS" id="PR00705">
    <property type="entry name" value="PAPAIN"/>
</dbReference>
<accession>A0A814EC53</accession>
<dbReference type="SMART" id="SM00645">
    <property type="entry name" value="Pept_C1"/>
    <property type="match status" value="1"/>
</dbReference>
<dbReference type="AlphaFoldDB" id="A0A814EC53"/>
<reference evidence="3" key="1">
    <citation type="submission" date="2021-02" db="EMBL/GenBank/DDBJ databases">
        <authorList>
            <person name="Nowell W R."/>
        </authorList>
    </citation>
    <scope>NUCLEOTIDE SEQUENCE</scope>
</reference>
<feature type="domain" description="Peptidase C1A papain C-terminal" evidence="2">
    <location>
        <begin position="1"/>
        <end position="116"/>
    </location>
</feature>
<dbReference type="InterPro" id="IPR013128">
    <property type="entry name" value="Peptidase_C1A"/>
</dbReference>
<protein>
    <recommendedName>
        <fullName evidence="2">Peptidase C1A papain C-terminal domain-containing protein</fullName>
    </recommendedName>
</protein>
<dbReference type="SUPFAM" id="SSF54001">
    <property type="entry name" value="Cysteine proteinases"/>
    <property type="match status" value="1"/>
</dbReference>
<comment type="similarity">
    <text evidence="1">Belongs to the peptidase C1 family.</text>
</comment>
<evidence type="ECO:0000313" key="4">
    <source>
        <dbReference type="EMBL" id="CAF1401268.1"/>
    </source>
</evidence>
<dbReference type="Proteomes" id="UP000663828">
    <property type="component" value="Unassembled WGS sequence"/>
</dbReference>
<keyword evidence="5" id="KW-1185">Reference proteome</keyword>
<dbReference type="Gene3D" id="3.90.70.10">
    <property type="entry name" value="Cysteine proteinases"/>
    <property type="match status" value="1"/>
</dbReference>
<evidence type="ECO:0000259" key="2">
    <source>
        <dbReference type="SMART" id="SM00645"/>
    </source>
</evidence>
<dbReference type="EMBL" id="CAJNOJ010000327">
    <property type="protein sequence ID" value="CAF1401268.1"/>
    <property type="molecule type" value="Genomic_DNA"/>
</dbReference>